<evidence type="ECO:0000256" key="1">
    <source>
        <dbReference type="SAM" id="MobiDB-lite"/>
    </source>
</evidence>
<feature type="compositionally biased region" description="Basic and acidic residues" evidence="1">
    <location>
        <begin position="373"/>
        <end position="384"/>
    </location>
</feature>
<dbReference type="SMART" id="SM01303">
    <property type="entry name" value="RasGEF_N_2"/>
    <property type="match status" value="1"/>
</dbReference>
<dbReference type="Pfam" id="PF14668">
    <property type="entry name" value="RICTOR_V"/>
    <property type="match status" value="1"/>
</dbReference>
<organism evidence="3 4">
    <name type="scientific">Caenorhabditis auriculariae</name>
    <dbReference type="NCBI Taxonomy" id="2777116"/>
    <lineage>
        <taxon>Eukaryota</taxon>
        <taxon>Metazoa</taxon>
        <taxon>Ecdysozoa</taxon>
        <taxon>Nematoda</taxon>
        <taxon>Chromadorea</taxon>
        <taxon>Rhabditida</taxon>
        <taxon>Rhabditina</taxon>
        <taxon>Rhabditomorpha</taxon>
        <taxon>Rhabditoidea</taxon>
        <taxon>Rhabditidae</taxon>
        <taxon>Peloderinae</taxon>
        <taxon>Caenorhabditis</taxon>
    </lineage>
</organism>
<dbReference type="PANTHER" id="PTHR13298:SF11">
    <property type="entry name" value="RAPAMYCIN-INSENSITIVE COMPANION OF MTOR"/>
    <property type="match status" value="1"/>
</dbReference>
<feature type="domain" description="Rapamycin-insensitive companion of mTOR" evidence="2">
    <location>
        <begin position="250"/>
        <end position="321"/>
    </location>
</feature>
<dbReference type="SMART" id="SM01310">
    <property type="entry name" value="RICTOR_V"/>
    <property type="match status" value="1"/>
</dbReference>
<feature type="compositionally biased region" description="Low complexity" evidence="1">
    <location>
        <begin position="464"/>
        <end position="474"/>
    </location>
</feature>
<evidence type="ECO:0000313" key="3">
    <source>
        <dbReference type="EMBL" id="CAD6191475.1"/>
    </source>
</evidence>
<dbReference type="OrthoDB" id="271111at2759"/>
<protein>
    <recommendedName>
        <fullName evidence="2">Rapamycin-insensitive companion of mTOR domain-containing protein</fullName>
    </recommendedName>
</protein>
<dbReference type="EMBL" id="CAJGYM010000021">
    <property type="protein sequence ID" value="CAD6191475.1"/>
    <property type="molecule type" value="Genomic_DNA"/>
</dbReference>
<feature type="region of interest" description="Disordered" evidence="1">
    <location>
        <begin position="451"/>
        <end position="474"/>
    </location>
</feature>
<dbReference type="PANTHER" id="PTHR13298">
    <property type="entry name" value="CYTOSOLIC REGULATOR PIANISSIMO"/>
    <property type="match status" value="1"/>
</dbReference>
<keyword evidence="4" id="KW-1185">Reference proteome</keyword>
<dbReference type="GO" id="GO:0031932">
    <property type="term" value="C:TORC2 complex"/>
    <property type="evidence" value="ECO:0007669"/>
    <property type="project" value="InterPro"/>
</dbReference>
<dbReference type="InterPro" id="IPR029452">
    <property type="entry name" value="RICTOR_V"/>
</dbReference>
<dbReference type="Proteomes" id="UP000835052">
    <property type="component" value="Unassembled WGS sequence"/>
</dbReference>
<evidence type="ECO:0000313" key="4">
    <source>
        <dbReference type="Proteomes" id="UP000835052"/>
    </source>
</evidence>
<feature type="region of interest" description="Disordered" evidence="1">
    <location>
        <begin position="649"/>
        <end position="697"/>
    </location>
</feature>
<dbReference type="InterPro" id="IPR028268">
    <property type="entry name" value="Pianissimo_fam"/>
</dbReference>
<dbReference type="Pfam" id="PF14663">
    <property type="entry name" value="RasGEF_N_2"/>
    <property type="match status" value="1"/>
</dbReference>
<dbReference type="GO" id="GO:0043539">
    <property type="term" value="F:protein serine/threonine kinase activator activity"/>
    <property type="evidence" value="ECO:0007669"/>
    <property type="project" value="TreeGrafter"/>
</dbReference>
<comment type="caution">
    <text evidence="3">The sequence shown here is derived from an EMBL/GenBank/DDBJ whole genome shotgun (WGS) entry which is preliminary data.</text>
</comment>
<accession>A0A8S1H7Q4</accession>
<feature type="region of interest" description="Disordered" evidence="1">
    <location>
        <begin position="352"/>
        <end position="438"/>
    </location>
</feature>
<dbReference type="InterPro" id="IPR029451">
    <property type="entry name" value="RICTOR_M"/>
</dbReference>
<proteinExistence type="predicted"/>
<evidence type="ECO:0000259" key="2">
    <source>
        <dbReference type="SMART" id="SM01310"/>
    </source>
</evidence>
<name>A0A8S1H7Q4_9PELO</name>
<feature type="compositionally biased region" description="Polar residues" evidence="1">
    <location>
        <begin position="412"/>
        <end position="423"/>
    </location>
</feature>
<reference evidence="3" key="1">
    <citation type="submission" date="2020-10" db="EMBL/GenBank/DDBJ databases">
        <authorList>
            <person name="Kikuchi T."/>
        </authorList>
    </citation>
    <scope>NUCLEOTIDE SEQUENCE</scope>
    <source>
        <strain evidence="3">NKZ352</strain>
    </source>
</reference>
<feature type="compositionally biased region" description="Polar residues" evidence="1">
    <location>
        <begin position="352"/>
        <end position="372"/>
    </location>
</feature>
<gene>
    <name evidence="3" type="ORF">CAUJ_LOCUS7394</name>
</gene>
<dbReference type="InterPro" id="IPR029453">
    <property type="entry name" value="Rictor_IV"/>
</dbReference>
<dbReference type="SUPFAM" id="SSF48371">
    <property type="entry name" value="ARM repeat"/>
    <property type="match status" value="1"/>
</dbReference>
<dbReference type="Pfam" id="PF14666">
    <property type="entry name" value="RICTOR_M"/>
    <property type="match status" value="1"/>
</dbReference>
<sequence length="796" mass="89480">MFEVAESGVVRFVDLMTPSTAPEYVKLVISCLNYNIDGLSRVVLSKALTSTNEDARTWSTRFLGLLSSLRLPSFSEWGIKLMLRQLGDMSVKVVRNATTVLHQALPAYPSAARNLYDRIQWSNFGDAGILLRTHSFADEKTCQDNIDSVVAEIDHWMLDFNKSYVSIIDEEMRIALLSIRRSTDGSFARSSGDRPERYPVRLPPHLFAKLATHEVGRRLLVEGRVCALLMRPIQSATSTNKEKANDVVDVPNLKCCLMAMASIGCCDAGFMLLPTEALPKMVKLAESSPVLSVRGVAYWALTIISQCKAGSKALALFGWESNRFRYLVDEVRISERRNSSAANYSLGTPVQHDNTLYTNSTTTSEPFTNTDTKNYETDTKEDGKRHRSASMMYSSGRFLEQQRRRSRSVQSAPSKSLQETSQKVAWHEMTPSQDIDSDIVQRARTMTTATFDSASGHSSAGPVTRTATATTRASTLHDDDISDISRNAELLEQKRMRRLRAASAALFLEDAEVRARTSTVHRCIQRGLSLPKSQLELEAGMADITRAPHFSSRMRKKYHLAPIQQRTQLTINRNEGDPIRYVFMTKDEEREFSAFRKAVMSDDWLWSELRKEDSMPVKPVDALPVYTIVLPAEVQVMCGNIFSRKQAKSGRPAASSVCESPGDRPRAKTSIVNEDEAVEDRGAKSGHGRSQRTDAAQPHSSYRCFHCSGGGAPIVFPDGVDVAAIRRQVLHQVDMLEIKESIPEKRLLGLRQKHSWFFQWPCLYADVLELLDEYRFKPQSRSFLQQIFYDALQLNL</sequence>
<dbReference type="AlphaFoldDB" id="A0A8S1H7Q4"/>
<dbReference type="GO" id="GO:0038203">
    <property type="term" value="P:TORC2 signaling"/>
    <property type="evidence" value="ECO:0007669"/>
    <property type="project" value="TreeGrafter"/>
</dbReference>
<dbReference type="GO" id="GO:0051897">
    <property type="term" value="P:positive regulation of phosphatidylinositol 3-kinase/protein kinase B signal transduction"/>
    <property type="evidence" value="ECO:0007669"/>
    <property type="project" value="TreeGrafter"/>
</dbReference>
<dbReference type="InterPro" id="IPR016024">
    <property type="entry name" value="ARM-type_fold"/>
</dbReference>